<accession>A0ABP5H4T1</accession>
<dbReference type="InterPro" id="IPR052906">
    <property type="entry name" value="Type_IV_Methyl-Rstrct_Enzyme"/>
</dbReference>
<gene>
    <name evidence="2" type="ORF">GCM10009801_09810</name>
</gene>
<comment type="caution">
    <text evidence="2">The sequence shown here is derived from an EMBL/GenBank/DDBJ whole genome shotgun (WGS) entry which is preliminary data.</text>
</comment>
<dbReference type="PANTHER" id="PTHR30015">
    <property type="entry name" value="MRR RESTRICTION SYSTEM PROTEIN"/>
    <property type="match status" value="1"/>
</dbReference>
<evidence type="ECO:0000313" key="2">
    <source>
        <dbReference type="EMBL" id="GAA2064859.1"/>
    </source>
</evidence>
<dbReference type="EMBL" id="BAAAPE010000001">
    <property type="protein sequence ID" value="GAA2064859.1"/>
    <property type="molecule type" value="Genomic_DNA"/>
</dbReference>
<dbReference type="Gene3D" id="3.40.1350.10">
    <property type="match status" value="1"/>
</dbReference>
<dbReference type="InterPro" id="IPR011856">
    <property type="entry name" value="tRNA_endonuc-like_dom_sf"/>
</dbReference>
<feature type="domain" description="Restriction endonuclease type IV Mrr" evidence="1">
    <location>
        <begin position="235"/>
        <end position="351"/>
    </location>
</feature>
<organism evidence="2 3">
    <name type="scientific">Streptomyces albiaxialis</name>
    <dbReference type="NCBI Taxonomy" id="329523"/>
    <lineage>
        <taxon>Bacteria</taxon>
        <taxon>Bacillati</taxon>
        <taxon>Actinomycetota</taxon>
        <taxon>Actinomycetes</taxon>
        <taxon>Kitasatosporales</taxon>
        <taxon>Streptomycetaceae</taxon>
        <taxon>Streptomyces</taxon>
    </lineage>
</organism>
<dbReference type="InterPro" id="IPR011335">
    <property type="entry name" value="Restrct_endonuc-II-like"/>
</dbReference>
<dbReference type="PANTHER" id="PTHR30015:SF6">
    <property type="entry name" value="SLL1429 PROTEIN"/>
    <property type="match status" value="1"/>
</dbReference>
<evidence type="ECO:0000259" key="1">
    <source>
        <dbReference type="Pfam" id="PF04471"/>
    </source>
</evidence>
<sequence length="366" mass="40569">MFDEGILLESQSLRTSMTGHTEVLDRVKTLTLLPDDLHMTTRMVAAYFGVGIKAIRSLVVDHRQELEANGYRVLTGAELSSFKELSSLDKHTGRHLALFTRRTVLNVAMLLRDSVVARQVRTYLLDAESGQRSAPPVDNSVFHNLEKWLDARVLHHVEQRLAEWGPPETRNEARMRVLAEEAVRSAVGRAVVPLLNELIRSDSELRHRLAGHQEEIARLNKVLWERESAGSLAALDEMDHRAFAQHIAWLCRRDGCTGVTATAAPAGGGGHEGRIDVLGHTADGRRLVARCERRAPDATVTSTDVQAFVGTAKREHRAEAALLVSTAPFTRDALLRASRHDVTAVHRGLLESWNNGARLRVLESVG</sequence>
<dbReference type="Pfam" id="PF04471">
    <property type="entry name" value="Mrr_cat"/>
    <property type="match status" value="1"/>
</dbReference>
<dbReference type="Proteomes" id="UP001500016">
    <property type="component" value="Unassembled WGS sequence"/>
</dbReference>
<keyword evidence="3" id="KW-1185">Reference proteome</keyword>
<evidence type="ECO:0000313" key="3">
    <source>
        <dbReference type="Proteomes" id="UP001500016"/>
    </source>
</evidence>
<proteinExistence type="predicted"/>
<dbReference type="SUPFAM" id="SSF52980">
    <property type="entry name" value="Restriction endonuclease-like"/>
    <property type="match status" value="1"/>
</dbReference>
<dbReference type="InterPro" id="IPR007560">
    <property type="entry name" value="Restrct_endonuc_IV_Mrr"/>
</dbReference>
<name>A0ABP5H4T1_9ACTN</name>
<protein>
    <recommendedName>
        <fullName evidence="1">Restriction endonuclease type IV Mrr domain-containing protein</fullName>
    </recommendedName>
</protein>
<reference evidence="3" key="1">
    <citation type="journal article" date="2019" name="Int. J. Syst. Evol. Microbiol.">
        <title>The Global Catalogue of Microorganisms (GCM) 10K type strain sequencing project: providing services to taxonomists for standard genome sequencing and annotation.</title>
        <authorList>
            <consortium name="The Broad Institute Genomics Platform"/>
            <consortium name="The Broad Institute Genome Sequencing Center for Infectious Disease"/>
            <person name="Wu L."/>
            <person name="Ma J."/>
        </authorList>
    </citation>
    <scope>NUCLEOTIDE SEQUENCE [LARGE SCALE GENOMIC DNA]</scope>
    <source>
        <strain evidence="3">JCM 15478</strain>
    </source>
</reference>